<dbReference type="InterPro" id="IPR023214">
    <property type="entry name" value="HAD_sf"/>
</dbReference>
<dbReference type="Pfam" id="PF24694">
    <property type="entry name" value="LNS2_PITM1-3"/>
    <property type="match status" value="1"/>
</dbReference>
<dbReference type="Gene3D" id="3.40.50.1000">
    <property type="entry name" value="HAD superfamily/HAD-like"/>
    <property type="match status" value="1"/>
</dbReference>
<dbReference type="GO" id="GO:0016853">
    <property type="term" value="F:isomerase activity"/>
    <property type="evidence" value="ECO:0007669"/>
    <property type="project" value="UniProtKB-KW"/>
</dbReference>
<keyword evidence="1" id="KW-0413">Isomerase</keyword>
<evidence type="ECO:0000313" key="2">
    <source>
        <dbReference type="Proteomes" id="UP001597459"/>
    </source>
</evidence>
<dbReference type="EMBL" id="JBHULX010000039">
    <property type="protein sequence ID" value="MFD2592498.1"/>
    <property type="molecule type" value="Genomic_DNA"/>
</dbReference>
<dbReference type="SUPFAM" id="SSF56784">
    <property type="entry name" value="HAD-like"/>
    <property type="match status" value="1"/>
</dbReference>
<sequence>MKKEEVEKLLHDKIEEGQHISPVLPEGIKNYLIDIDGTITEDVPNEEPERMGTCKPFPDALATLNKWYDEGHIICFFTSRTEEHREVTENWLKEHGFKYHSMLMGKPRGGNYHWIDNHLVKATRYTGKFTELVERVVTIEVFDDGKHD</sequence>
<dbReference type="Proteomes" id="UP001597459">
    <property type="component" value="Unassembled WGS sequence"/>
</dbReference>
<proteinExistence type="predicted"/>
<dbReference type="InterPro" id="IPR036412">
    <property type="entry name" value="HAD-like_sf"/>
</dbReference>
<reference evidence="2" key="1">
    <citation type="journal article" date="2019" name="Int. J. Syst. Evol. Microbiol.">
        <title>The Global Catalogue of Microorganisms (GCM) 10K type strain sequencing project: providing services to taxonomists for standard genome sequencing and annotation.</title>
        <authorList>
            <consortium name="The Broad Institute Genomics Platform"/>
            <consortium name="The Broad Institute Genome Sequencing Center for Infectious Disease"/>
            <person name="Wu L."/>
            <person name="Ma J."/>
        </authorList>
    </citation>
    <scope>NUCLEOTIDE SEQUENCE [LARGE SCALE GENOMIC DNA]</scope>
    <source>
        <strain evidence="2">KCTC 42423</strain>
    </source>
</reference>
<protein>
    <submittedName>
        <fullName evidence="1">Phosphoheptose isomerase</fullName>
    </submittedName>
</protein>
<accession>A0ABW5NAZ7</accession>
<name>A0ABW5NAZ7_9FLAO</name>
<organism evidence="1 2">
    <name type="scientific">Aquimarina hainanensis</name>
    <dbReference type="NCBI Taxonomy" id="1578017"/>
    <lineage>
        <taxon>Bacteria</taxon>
        <taxon>Pseudomonadati</taxon>
        <taxon>Bacteroidota</taxon>
        <taxon>Flavobacteriia</taxon>
        <taxon>Flavobacteriales</taxon>
        <taxon>Flavobacteriaceae</taxon>
        <taxon>Aquimarina</taxon>
    </lineage>
</organism>
<keyword evidence="2" id="KW-1185">Reference proteome</keyword>
<evidence type="ECO:0000313" key="1">
    <source>
        <dbReference type="EMBL" id="MFD2592498.1"/>
    </source>
</evidence>
<dbReference type="RefSeq" id="WP_176030497.1">
    <property type="nucleotide sequence ID" value="NZ_JBHSJV010000001.1"/>
</dbReference>
<gene>
    <name evidence="1" type="ORF">ACFSTE_16795</name>
</gene>
<comment type="caution">
    <text evidence="1">The sequence shown here is derived from an EMBL/GenBank/DDBJ whole genome shotgun (WGS) entry which is preliminary data.</text>
</comment>